<accession>A0ABQ9TZY2</accession>
<evidence type="ECO:0000256" key="2">
    <source>
        <dbReference type="ARBA" id="ARBA00005462"/>
    </source>
</evidence>
<evidence type="ECO:0000256" key="3">
    <source>
        <dbReference type="PROSITE-ProRule" id="PRU00259"/>
    </source>
</evidence>
<dbReference type="InterPro" id="IPR013284">
    <property type="entry name" value="Beta-catenin"/>
</dbReference>
<protein>
    <submittedName>
        <fullName evidence="4">Uncharacterized protein</fullName>
    </submittedName>
</protein>
<evidence type="ECO:0000313" key="5">
    <source>
        <dbReference type="Proteomes" id="UP001266305"/>
    </source>
</evidence>
<dbReference type="Proteomes" id="UP001266305">
    <property type="component" value="Unassembled WGS sequence"/>
</dbReference>
<organism evidence="4 5">
    <name type="scientific">Saguinus oedipus</name>
    <name type="common">Cotton-top tamarin</name>
    <name type="synonym">Oedipomidas oedipus</name>
    <dbReference type="NCBI Taxonomy" id="9490"/>
    <lineage>
        <taxon>Eukaryota</taxon>
        <taxon>Metazoa</taxon>
        <taxon>Chordata</taxon>
        <taxon>Craniata</taxon>
        <taxon>Vertebrata</taxon>
        <taxon>Euteleostomi</taxon>
        <taxon>Mammalia</taxon>
        <taxon>Eutheria</taxon>
        <taxon>Euarchontoglires</taxon>
        <taxon>Primates</taxon>
        <taxon>Haplorrhini</taxon>
        <taxon>Platyrrhini</taxon>
        <taxon>Cebidae</taxon>
        <taxon>Callitrichinae</taxon>
        <taxon>Saguinus</taxon>
    </lineage>
</organism>
<evidence type="ECO:0000256" key="1">
    <source>
        <dbReference type="ARBA" id="ARBA00004536"/>
    </source>
</evidence>
<proteinExistence type="inferred from homology"/>
<reference evidence="4 5" key="1">
    <citation type="submission" date="2023-05" db="EMBL/GenBank/DDBJ databases">
        <title>B98-5 Cell Line De Novo Hybrid Assembly: An Optical Mapping Approach.</title>
        <authorList>
            <person name="Kananen K."/>
            <person name="Auerbach J.A."/>
            <person name="Kautto E."/>
            <person name="Blachly J.S."/>
        </authorList>
    </citation>
    <scope>NUCLEOTIDE SEQUENCE [LARGE SCALE GENOMIC DNA]</scope>
    <source>
        <strain evidence="4">B95-8</strain>
        <tissue evidence="4">Cell line</tissue>
    </source>
</reference>
<sequence>MATKKASGGPQALVNIMRTYTYEKLLWTTSRVLKVLSVCSSNKPAIVEADGLTQFAAKITFRTAGHVWDWKPRNLEVLPGGMQALGLHLTDPSQRLVQNCLWTLRNLSDAATKQVNSE</sequence>
<comment type="similarity">
    <text evidence="2">Belongs to the beta-catenin family.</text>
</comment>
<evidence type="ECO:0000313" key="4">
    <source>
        <dbReference type="EMBL" id="KAK2090084.1"/>
    </source>
</evidence>
<dbReference type="PROSITE" id="PS50176">
    <property type="entry name" value="ARM_REPEAT"/>
    <property type="match status" value="1"/>
</dbReference>
<dbReference type="InterPro" id="IPR000225">
    <property type="entry name" value="Armadillo"/>
</dbReference>
<comment type="caution">
    <text evidence="4">The sequence shown here is derived from an EMBL/GenBank/DDBJ whole genome shotgun (WGS) entry which is preliminary data.</text>
</comment>
<dbReference type="InterPro" id="IPR011989">
    <property type="entry name" value="ARM-like"/>
</dbReference>
<dbReference type="Pfam" id="PF00514">
    <property type="entry name" value="Arm"/>
    <property type="match status" value="1"/>
</dbReference>
<gene>
    <name evidence="4" type="ORF">P7K49_031340</name>
</gene>
<dbReference type="EMBL" id="JASSZA010000017">
    <property type="protein sequence ID" value="KAK2090084.1"/>
    <property type="molecule type" value="Genomic_DNA"/>
</dbReference>
<keyword evidence="5" id="KW-1185">Reference proteome</keyword>
<dbReference type="Gene3D" id="1.25.10.10">
    <property type="entry name" value="Leucine-rich Repeat Variant"/>
    <property type="match status" value="1"/>
</dbReference>
<feature type="repeat" description="ARM" evidence="3">
    <location>
        <begin position="8"/>
        <end position="51"/>
    </location>
</feature>
<dbReference type="InterPro" id="IPR016024">
    <property type="entry name" value="ARM-type_fold"/>
</dbReference>
<dbReference type="SUPFAM" id="SSF48371">
    <property type="entry name" value="ARM repeat"/>
    <property type="match status" value="1"/>
</dbReference>
<dbReference type="PANTHER" id="PTHR45976">
    <property type="entry name" value="ARMADILLO SEGMENT POLARITY PROTEIN"/>
    <property type="match status" value="1"/>
</dbReference>
<name>A0ABQ9TZY2_SAGOE</name>
<comment type="subcellular location">
    <subcellularLocation>
        <location evidence="1">Cell junction</location>
        <location evidence="1">Adherens junction</location>
    </subcellularLocation>
</comment>